<gene>
    <name evidence="1" type="ORF">MUN80_01555</name>
</gene>
<dbReference type="RefSeq" id="WP_244718711.1">
    <property type="nucleotide sequence ID" value="NZ_CP095049.1"/>
</dbReference>
<proteinExistence type="predicted"/>
<organism evidence="1 2">
    <name type="scientific">Hymenobacter cellulosivorans</name>
    <dbReference type="NCBI Taxonomy" id="2932249"/>
    <lineage>
        <taxon>Bacteria</taxon>
        <taxon>Pseudomonadati</taxon>
        <taxon>Bacteroidota</taxon>
        <taxon>Cytophagia</taxon>
        <taxon>Cytophagales</taxon>
        <taxon>Hymenobacteraceae</taxon>
        <taxon>Hymenobacter</taxon>
    </lineage>
</organism>
<evidence type="ECO:0000313" key="2">
    <source>
        <dbReference type="Proteomes" id="UP000831785"/>
    </source>
</evidence>
<reference evidence="1 2" key="1">
    <citation type="submission" date="2022-04" db="EMBL/GenBank/DDBJ databases">
        <title>Hymenobacter sp. isolated from the air.</title>
        <authorList>
            <person name="Won M."/>
            <person name="Lee C.-M."/>
            <person name="Woen H.-Y."/>
            <person name="Kwon S.-W."/>
        </authorList>
    </citation>
    <scope>NUCLEOTIDE SEQUENCE [LARGE SCALE GENOMIC DNA]</scope>
    <source>
        <strain evidence="2">5116 S-27</strain>
    </source>
</reference>
<dbReference type="Proteomes" id="UP000831785">
    <property type="component" value="Chromosome"/>
</dbReference>
<name>A0ABY4FAC9_9BACT</name>
<keyword evidence="2" id="KW-1185">Reference proteome</keyword>
<dbReference type="EMBL" id="CP095049">
    <property type="protein sequence ID" value="UOQ53458.1"/>
    <property type="molecule type" value="Genomic_DNA"/>
</dbReference>
<sequence length="175" mass="18934">MGTVLLLASCEQTTVAPTQPRATATTQRVEVGDKIINPVAGTEQTAGRLIDWRWGRWDRNCGGAGICYIRIWLTQHNVAEYPVVGEGTGFLSAPVNVDPKTSQGTIRIIFTKQQENIDAEKLFTVAKEGTTFDDETAHAFGYSQVVIQAGDYPIIHGDGSATNPFGYVDVTAACK</sequence>
<accession>A0ABY4FAC9</accession>
<evidence type="ECO:0008006" key="3">
    <source>
        <dbReference type="Google" id="ProtNLM"/>
    </source>
</evidence>
<evidence type="ECO:0000313" key="1">
    <source>
        <dbReference type="EMBL" id="UOQ53458.1"/>
    </source>
</evidence>
<protein>
    <recommendedName>
        <fullName evidence="3">Lipoprotein</fullName>
    </recommendedName>
</protein>